<reference evidence="1 2" key="1">
    <citation type="submission" date="2019-09" db="EMBL/GenBank/DDBJ databases">
        <title>Genome sequence of Hymenobacter sp. M3.</title>
        <authorList>
            <person name="Srinivasan S."/>
        </authorList>
    </citation>
    <scope>NUCLEOTIDE SEQUENCE [LARGE SCALE GENOMIC DNA]</scope>
    <source>
        <strain evidence="1 2">M3</strain>
    </source>
</reference>
<dbReference type="EMBL" id="VTWU01000005">
    <property type="protein sequence ID" value="KAA9331409.1"/>
    <property type="molecule type" value="Genomic_DNA"/>
</dbReference>
<protein>
    <submittedName>
        <fullName evidence="1">DUF3667 domain-containing protein</fullName>
    </submittedName>
</protein>
<comment type="caution">
    <text evidence="1">The sequence shown here is derived from an EMBL/GenBank/DDBJ whole genome shotgun (WGS) entry which is preliminary data.</text>
</comment>
<gene>
    <name evidence="1" type="ORF">F0P96_14290</name>
</gene>
<keyword evidence="2" id="KW-1185">Reference proteome</keyword>
<dbReference type="RefSeq" id="WP_151079587.1">
    <property type="nucleotide sequence ID" value="NZ_CP047647.1"/>
</dbReference>
<dbReference type="AlphaFoldDB" id="A0A7L5A052"/>
<dbReference type="InterPro" id="IPR022134">
    <property type="entry name" value="DUF3667"/>
</dbReference>
<evidence type="ECO:0000313" key="2">
    <source>
        <dbReference type="Proteomes" id="UP000326380"/>
    </source>
</evidence>
<proteinExistence type="predicted"/>
<dbReference type="Proteomes" id="UP000326380">
    <property type="component" value="Unassembled WGS sequence"/>
</dbReference>
<sequence length="349" mass="39956">MASHATHRLPVCPNCGFDFAASSGPDAFCPQCGQPNHPLDISFGHVVEETLEGIFHFDGKFFSTVRALFMPGRLTRHFNEGRRMPFVPPIRLYVFISFVFFLLLALVSGHDRRTVQEVFAGGNRGTKLSADSVLNTIPIQADAATQDSVRQQLREALTQRNRPNVNVTTGAYWNYTQADVEAYQRRPTPAHLDSLLRSHGHEPSFGNRLTFRQYARFQTATVDEARQRILKNTSVALFFLMPVFALLLKVLYLRQKRFYLNHLIFSLHLHSFILTLFIVSVLWNHFLHNDWYMQLLLWVPPLYLVVALRHVYQQSWRKSTAKALLLMFSYAFVLTFGILTTLVVGAALL</sequence>
<evidence type="ECO:0000313" key="1">
    <source>
        <dbReference type="EMBL" id="KAA9331409.1"/>
    </source>
</evidence>
<name>A0A7L5A052_9BACT</name>
<dbReference type="Pfam" id="PF12412">
    <property type="entry name" value="DUF3667"/>
    <property type="match status" value="1"/>
</dbReference>
<organism evidence="1 2">
    <name type="scientific">Hymenobacter busanensis</name>
    <dbReference type="NCBI Taxonomy" id="2607656"/>
    <lineage>
        <taxon>Bacteria</taxon>
        <taxon>Pseudomonadati</taxon>
        <taxon>Bacteroidota</taxon>
        <taxon>Cytophagia</taxon>
        <taxon>Cytophagales</taxon>
        <taxon>Hymenobacteraceae</taxon>
        <taxon>Hymenobacter</taxon>
    </lineage>
</organism>
<accession>A0A7L5A052</accession>